<evidence type="ECO:0000313" key="4">
    <source>
        <dbReference type="Proteomes" id="UP000800040"/>
    </source>
</evidence>
<dbReference type="InterPro" id="IPR011009">
    <property type="entry name" value="Kinase-like_dom_sf"/>
</dbReference>
<evidence type="ECO:0000259" key="2">
    <source>
        <dbReference type="PROSITE" id="PS50011"/>
    </source>
</evidence>
<dbReference type="InterPro" id="IPR000719">
    <property type="entry name" value="Prot_kinase_dom"/>
</dbReference>
<proteinExistence type="predicted"/>
<reference evidence="3" key="1">
    <citation type="submission" date="2020-01" db="EMBL/GenBank/DDBJ databases">
        <authorList>
            <consortium name="DOE Joint Genome Institute"/>
            <person name="Haridas S."/>
            <person name="Albert R."/>
            <person name="Binder M."/>
            <person name="Bloem J."/>
            <person name="Labutti K."/>
            <person name="Salamov A."/>
            <person name="Andreopoulos B."/>
            <person name="Baker S.E."/>
            <person name="Barry K."/>
            <person name="Bills G."/>
            <person name="Bluhm B.H."/>
            <person name="Cannon C."/>
            <person name="Castanera R."/>
            <person name="Culley D.E."/>
            <person name="Daum C."/>
            <person name="Ezra D."/>
            <person name="Gonzalez J.B."/>
            <person name="Henrissat B."/>
            <person name="Kuo A."/>
            <person name="Liang C."/>
            <person name="Lipzen A."/>
            <person name="Lutzoni F."/>
            <person name="Magnuson J."/>
            <person name="Mondo S."/>
            <person name="Nolan M."/>
            <person name="Ohm R."/>
            <person name="Pangilinan J."/>
            <person name="Park H.-J."/>
            <person name="Ramirez L."/>
            <person name="Alfaro M."/>
            <person name="Sun H."/>
            <person name="Tritt A."/>
            <person name="Yoshinaga Y."/>
            <person name="Zwiers L.-H."/>
            <person name="Turgeon B.G."/>
            <person name="Goodwin S.B."/>
            <person name="Spatafora J.W."/>
            <person name="Crous P.W."/>
            <person name="Grigoriev I.V."/>
        </authorList>
    </citation>
    <scope>NUCLEOTIDE SEQUENCE</scope>
    <source>
        <strain evidence="3">P77</strain>
    </source>
</reference>
<dbReference type="AlphaFoldDB" id="A0A6A5KYZ3"/>
<organism evidence="3 4">
    <name type="scientific">Decorospora gaudefroyi</name>
    <dbReference type="NCBI Taxonomy" id="184978"/>
    <lineage>
        <taxon>Eukaryota</taxon>
        <taxon>Fungi</taxon>
        <taxon>Dikarya</taxon>
        <taxon>Ascomycota</taxon>
        <taxon>Pezizomycotina</taxon>
        <taxon>Dothideomycetes</taxon>
        <taxon>Pleosporomycetidae</taxon>
        <taxon>Pleosporales</taxon>
        <taxon>Pleosporineae</taxon>
        <taxon>Pleosporaceae</taxon>
        <taxon>Decorospora</taxon>
    </lineage>
</organism>
<dbReference type="EMBL" id="ML975247">
    <property type="protein sequence ID" value="KAF1839063.1"/>
    <property type="molecule type" value="Genomic_DNA"/>
</dbReference>
<feature type="region of interest" description="Disordered" evidence="1">
    <location>
        <begin position="864"/>
        <end position="900"/>
    </location>
</feature>
<feature type="compositionally biased region" description="Acidic residues" evidence="1">
    <location>
        <begin position="1187"/>
        <end position="1196"/>
    </location>
</feature>
<sequence>MSTRPPGHPLVPDGMSIDDVIAIITVHDPQALQANRDTAFRKTRFRIPRAGGNWSLEGCHVLLHVVDGQPCYTLGRADSKGAVPSTRDVYLPGATTGIQQFCLLPVWESNCWRLQSVSETIAVVNGVPIQASTARTRRLPNRFPQAVHLRQDVVNEATVHGLQVDFWLLKTVREVYPIQVFWPQELHAELQDVASRPEDWARDQYILSQEQVSANSFRVVERFTAKVQTAKLFRNQQRGRGLRDAEFLKFSKEKVDASIVRYVQSVDIDQIPAVITDTHEGFQSYAVLEDDIKKQHPTIRFSIASKLLRRLFSALEFLHFNGIVHGKVSKESVLLRLVDFKPEAVLLVDYSTTTSFATGALAPHDALVEDGRATMELIENCCDIWQLRKAATKDATNELWMANRTEEAREEFQLVERVVADFFGPKGGSQETLQGKKMLRLLDRKENAWHTAQNDQVYNATRREVGMCQQHNIEEMIEDWNKTHPASSIGEEQYMLLTLGHPWLDNLANALYHKRWDTTPREVCAKFQELAGDMEEPWQTFGVKKTVTFTQVADGFQGRCILGWIAACCEAYPEWRSALGVECGRQIHPHGGVIAHDDVRVFGNALSAHGTLPAVMVATLARLTAEDIQGQPSTQIEETHEVLYHVPSRMFNLTQLHRLASPDRFLLCVNEGNIRCDNYVELRGGPKVQGLYATLSLLSAFGTQLGFTIDVPNHERDSPVYDPADFSQVTQSHVVLARAGLVPWASVTRTGRQFNFHAPLFPNSVEPHYTFLPTYFGNMKVLPPMPARQENYVRPEHWSKFKTAEEIEEAADISKRKILPATGPSQKLSSPRKTGAAASVKQPSAWNVDKSNLGRILKRRERIRAQARPSAKRNTDAQSSAPTTPNAKRSKRSVDLNAAVDPPVKAPMITTSFMDRAIQNMERQAQAPPASPSFTMPRVTNESFFQRQSGVNENLGVSPPKIAAATKQAFTLPDEGSHNLEEDIKQANEWLARMPDDEEDEGPGLAGLFGFEIHHSLIQRGDGSDTEPDDTEEDTPPPIPEKKQRKPDSLAQPLPHPPTLEAKGHKTTASQSFTFGSQSLATRERGNEPAVSRSFEDSRPDAQLATPSATSPNLPAFTFAAKPSGSSLAHRRLTSITDIAAVDLRNAPAHSSPPRQIATASSSSPPQPLCGPGVPVADWKNAQQPMSDDDMPDTDPGESFSRDAE</sequence>
<feature type="region of interest" description="Disordered" evidence="1">
    <location>
        <begin position="1019"/>
        <end position="1117"/>
    </location>
</feature>
<dbReference type="GO" id="GO:0005524">
    <property type="term" value="F:ATP binding"/>
    <property type="evidence" value="ECO:0007669"/>
    <property type="project" value="InterPro"/>
</dbReference>
<evidence type="ECO:0000313" key="3">
    <source>
        <dbReference type="EMBL" id="KAF1839063.1"/>
    </source>
</evidence>
<feature type="compositionally biased region" description="Polar residues" evidence="1">
    <location>
        <begin position="823"/>
        <end position="832"/>
    </location>
</feature>
<name>A0A6A5KYZ3_9PLEO</name>
<feature type="compositionally biased region" description="Polar residues" evidence="1">
    <location>
        <begin position="1067"/>
        <end position="1081"/>
    </location>
</feature>
<accession>A0A6A5KYZ3</accession>
<dbReference type="OrthoDB" id="3793287at2759"/>
<feature type="domain" description="Protein kinase" evidence="2">
    <location>
        <begin position="206"/>
        <end position="504"/>
    </location>
</feature>
<protein>
    <recommendedName>
        <fullName evidence="2">Protein kinase domain-containing protein</fullName>
    </recommendedName>
</protein>
<gene>
    <name evidence="3" type="ORF">BDW02DRAFT_275057</name>
</gene>
<feature type="region of interest" description="Disordered" evidence="1">
    <location>
        <begin position="1145"/>
        <end position="1205"/>
    </location>
</feature>
<keyword evidence="4" id="KW-1185">Reference proteome</keyword>
<dbReference type="GO" id="GO:0004672">
    <property type="term" value="F:protein kinase activity"/>
    <property type="evidence" value="ECO:0007669"/>
    <property type="project" value="InterPro"/>
</dbReference>
<dbReference type="SUPFAM" id="SSF56112">
    <property type="entry name" value="Protein kinase-like (PK-like)"/>
    <property type="match status" value="1"/>
</dbReference>
<feature type="compositionally biased region" description="Acidic residues" evidence="1">
    <location>
        <begin position="1024"/>
        <end position="1035"/>
    </location>
</feature>
<feature type="region of interest" description="Disordered" evidence="1">
    <location>
        <begin position="815"/>
        <end position="845"/>
    </location>
</feature>
<dbReference type="Proteomes" id="UP000800040">
    <property type="component" value="Unassembled WGS sequence"/>
</dbReference>
<evidence type="ECO:0000256" key="1">
    <source>
        <dbReference type="SAM" id="MobiDB-lite"/>
    </source>
</evidence>
<dbReference type="PROSITE" id="PS50011">
    <property type="entry name" value="PROTEIN_KINASE_DOM"/>
    <property type="match status" value="1"/>
</dbReference>
<feature type="compositionally biased region" description="Polar residues" evidence="1">
    <location>
        <begin position="876"/>
        <end position="887"/>
    </location>
</feature>